<feature type="region of interest" description="Disordered" evidence="1">
    <location>
        <begin position="45"/>
        <end position="126"/>
    </location>
</feature>
<name>A0A9P6Y658_9FUNG</name>
<gene>
    <name evidence="2" type="ORF">G6F50_014385</name>
</gene>
<organism evidence="2 3">
    <name type="scientific">Rhizopus delemar</name>
    <dbReference type="NCBI Taxonomy" id="936053"/>
    <lineage>
        <taxon>Eukaryota</taxon>
        <taxon>Fungi</taxon>
        <taxon>Fungi incertae sedis</taxon>
        <taxon>Mucoromycota</taxon>
        <taxon>Mucoromycotina</taxon>
        <taxon>Mucoromycetes</taxon>
        <taxon>Mucorales</taxon>
        <taxon>Mucorineae</taxon>
        <taxon>Rhizopodaceae</taxon>
        <taxon>Rhizopus</taxon>
    </lineage>
</organism>
<dbReference type="AlphaFoldDB" id="A0A9P6Y658"/>
<keyword evidence="3" id="KW-1185">Reference proteome</keyword>
<dbReference type="EMBL" id="JAANIU010006777">
    <property type="protein sequence ID" value="KAG1540285.1"/>
    <property type="molecule type" value="Genomic_DNA"/>
</dbReference>
<evidence type="ECO:0000256" key="1">
    <source>
        <dbReference type="SAM" id="MobiDB-lite"/>
    </source>
</evidence>
<sequence>MDARARQPVAAVCRFRCHDLWPLPAAGAAATLARFPLPVPSAHVPSAAPVPPAVGRAGRTGRACRADADHHRTGHGRPGLDRAAGRKGLVVVEQPAGGVPAQAQRQPGARHLPPAGGRWRGRAGGR</sequence>
<reference evidence="2 3" key="1">
    <citation type="journal article" date="2020" name="Microb. Genom.">
        <title>Genetic diversity of clinical and environmental Mucorales isolates obtained from an investigation of mucormycosis cases among solid organ transplant recipients.</title>
        <authorList>
            <person name="Nguyen M.H."/>
            <person name="Kaul D."/>
            <person name="Muto C."/>
            <person name="Cheng S.J."/>
            <person name="Richter R.A."/>
            <person name="Bruno V.M."/>
            <person name="Liu G."/>
            <person name="Beyhan S."/>
            <person name="Sundermann A.J."/>
            <person name="Mounaud S."/>
            <person name="Pasculle A.W."/>
            <person name="Nierman W.C."/>
            <person name="Driscoll E."/>
            <person name="Cumbie R."/>
            <person name="Clancy C.J."/>
            <person name="Dupont C.L."/>
        </authorList>
    </citation>
    <scope>NUCLEOTIDE SEQUENCE [LARGE SCALE GENOMIC DNA]</scope>
    <source>
        <strain evidence="2 3">GL24</strain>
    </source>
</reference>
<evidence type="ECO:0000313" key="3">
    <source>
        <dbReference type="Proteomes" id="UP000740926"/>
    </source>
</evidence>
<feature type="compositionally biased region" description="Low complexity" evidence="1">
    <location>
        <begin position="45"/>
        <end position="63"/>
    </location>
</feature>
<dbReference type="Proteomes" id="UP000740926">
    <property type="component" value="Unassembled WGS sequence"/>
</dbReference>
<proteinExistence type="predicted"/>
<comment type="caution">
    <text evidence="2">The sequence shown here is derived from an EMBL/GenBank/DDBJ whole genome shotgun (WGS) entry which is preliminary data.</text>
</comment>
<evidence type="ECO:0000313" key="2">
    <source>
        <dbReference type="EMBL" id="KAG1540285.1"/>
    </source>
</evidence>
<accession>A0A9P6Y658</accession>
<protein>
    <submittedName>
        <fullName evidence="2">Uncharacterized protein</fullName>
    </submittedName>
</protein>